<feature type="region of interest" description="Disordered" evidence="1">
    <location>
        <begin position="395"/>
        <end position="498"/>
    </location>
</feature>
<protein>
    <recommendedName>
        <fullName evidence="2">NAD-dependent epimerase/dehydratase domain-containing protein</fullName>
    </recommendedName>
</protein>
<evidence type="ECO:0000313" key="3">
    <source>
        <dbReference type="EMBL" id="ANI93439.1"/>
    </source>
</evidence>
<reference evidence="3 4" key="1">
    <citation type="submission" date="2016-06" db="EMBL/GenBank/DDBJ databases">
        <title>Complete genome sequence of a saline-alkali tolerant type strain Dietzia timorensis ID05-A0528T.</title>
        <authorList>
            <person name="Wu X."/>
        </authorList>
    </citation>
    <scope>NUCLEOTIDE SEQUENCE [LARGE SCALE GENOMIC DNA]</scope>
    <source>
        <strain evidence="3 4">ID05-A0528</strain>
    </source>
</reference>
<dbReference type="Gene3D" id="3.40.50.720">
    <property type="entry name" value="NAD(P)-binding Rossmann-like Domain"/>
    <property type="match status" value="1"/>
</dbReference>
<accession>A0A173LP60</accession>
<evidence type="ECO:0000256" key="1">
    <source>
        <dbReference type="SAM" id="MobiDB-lite"/>
    </source>
</evidence>
<feature type="compositionally biased region" description="Low complexity" evidence="1">
    <location>
        <begin position="415"/>
        <end position="439"/>
    </location>
</feature>
<dbReference type="STRING" id="499555.BJL86_2679"/>
<dbReference type="InterPro" id="IPR050177">
    <property type="entry name" value="Lipid_A_modif_metabolic_enz"/>
</dbReference>
<dbReference type="InterPro" id="IPR001509">
    <property type="entry name" value="Epimerase_deHydtase"/>
</dbReference>
<dbReference type="EMBL" id="CP015961">
    <property type="protein sequence ID" value="ANI93439.1"/>
    <property type="molecule type" value="Genomic_DNA"/>
</dbReference>
<dbReference type="Proteomes" id="UP000186104">
    <property type="component" value="Chromosome"/>
</dbReference>
<feature type="domain" description="NAD-dependent epimerase/dehydratase" evidence="2">
    <location>
        <begin position="17"/>
        <end position="247"/>
    </location>
</feature>
<name>A0A173LP60_9ACTN</name>
<organism evidence="3 4">
    <name type="scientific">Dietzia timorensis</name>
    <dbReference type="NCBI Taxonomy" id="499555"/>
    <lineage>
        <taxon>Bacteria</taxon>
        <taxon>Bacillati</taxon>
        <taxon>Actinomycetota</taxon>
        <taxon>Actinomycetes</taxon>
        <taxon>Mycobacteriales</taxon>
        <taxon>Dietziaceae</taxon>
        <taxon>Dietzia</taxon>
    </lineage>
</organism>
<feature type="compositionally biased region" description="Low complexity" evidence="1">
    <location>
        <begin position="465"/>
        <end position="498"/>
    </location>
</feature>
<dbReference type="InterPro" id="IPR036291">
    <property type="entry name" value="NAD(P)-bd_dom_sf"/>
</dbReference>
<dbReference type="SUPFAM" id="SSF51735">
    <property type="entry name" value="NAD(P)-binding Rossmann-fold domains"/>
    <property type="match status" value="1"/>
</dbReference>
<dbReference type="AlphaFoldDB" id="A0A173LP60"/>
<evidence type="ECO:0000313" key="4">
    <source>
        <dbReference type="Proteomes" id="UP000186104"/>
    </source>
</evidence>
<sequence>MATSTHPSGDEHVVKAVAVIGGSRYLGAHLVGALLREPTIERVIAIDSSKPSAQFRRRMGDAEFVRLDPQSPRMQAVLREKDVDTIVHAGLHHNDFAPGGRAAVKESNIMGSMHMMAAAGRATSVKRFVLLSSTSVYGSSMLDPAMFSEDMAAKRSPGGGIPRDYLSVEGYARGMNRKRPDIEVTILRVPAILGLPEPTVFGELLQPSITPVLGGFDPRIQLLHPQDALEALVLATMRGPGGTFNIAGDGMITLSQAVRRAGHIAIPVLPPFFRVAAGIFTGEGLKKIGSSQIEYLKFGRGVDNRRMREVFGFSPRYSTSQALAAYIKDSGIEPVVSADTARAAVRAMLAAVPRSMHPAILASVESVLAEIDRPATGGKTRNQSTLRAMTVTEIEEAGHGHDTPATRVAQAGQRAKPVASGASKPAAPGDAARAAVASKSPDDAPAKPAKKAPAKKAPAKKASPKKASSPARTSGAKPAAAQPAASRTSAAAAEAKEA</sequence>
<keyword evidence="4" id="KW-1185">Reference proteome</keyword>
<evidence type="ECO:0000259" key="2">
    <source>
        <dbReference type="Pfam" id="PF01370"/>
    </source>
</evidence>
<dbReference type="PANTHER" id="PTHR43245">
    <property type="entry name" value="BIFUNCTIONAL POLYMYXIN RESISTANCE PROTEIN ARNA"/>
    <property type="match status" value="1"/>
</dbReference>
<dbReference type="PANTHER" id="PTHR43245:SF52">
    <property type="entry name" value="NAD-DEPENDENT EPIMERASE_DEHYDRATASE"/>
    <property type="match status" value="1"/>
</dbReference>
<dbReference type="KEGG" id="dtm:BJL86_2679"/>
<proteinExistence type="predicted"/>
<dbReference type="Pfam" id="PF01370">
    <property type="entry name" value="Epimerase"/>
    <property type="match status" value="1"/>
</dbReference>
<feature type="compositionally biased region" description="Basic residues" evidence="1">
    <location>
        <begin position="448"/>
        <end position="464"/>
    </location>
</feature>
<gene>
    <name evidence="3" type="ORF">BJL86_2679</name>
</gene>